<dbReference type="GO" id="GO:0003676">
    <property type="term" value="F:nucleic acid binding"/>
    <property type="evidence" value="ECO:0007669"/>
    <property type="project" value="InterPro"/>
</dbReference>
<dbReference type="RefSeq" id="WP_191774390.1">
    <property type="nucleotide sequence ID" value="NZ_JACYFU010000002.1"/>
</dbReference>
<dbReference type="GO" id="GO:0008757">
    <property type="term" value="F:S-adenosylmethionine-dependent methyltransferase activity"/>
    <property type="evidence" value="ECO:0007669"/>
    <property type="project" value="UniProtKB-ARBA"/>
</dbReference>
<dbReference type="GO" id="GO:0032259">
    <property type="term" value="P:methylation"/>
    <property type="evidence" value="ECO:0007669"/>
    <property type="project" value="UniProtKB-KW"/>
</dbReference>
<dbReference type="InterPro" id="IPR007848">
    <property type="entry name" value="Small_mtfrase_dom"/>
</dbReference>
<keyword evidence="1 4" id="KW-0489">Methyltransferase</keyword>
<organism evidence="4 5">
    <name type="scientific">Devosia oryzisoli</name>
    <dbReference type="NCBI Taxonomy" id="2774138"/>
    <lineage>
        <taxon>Bacteria</taxon>
        <taxon>Pseudomonadati</taxon>
        <taxon>Pseudomonadota</taxon>
        <taxon>Alphaproteobacteria</taxon>
        <taxon>Hyphomicrobiales</taxon>
        <taxon>Devosiaceae</taxon>
        <taxon>Devosia</taxon>
    </lineage>
</organism>
<accession>A0A927ISH0</accession>
<dbReference type="AlphaFoldDB" id="A0A927ISH0"/>
<evidence type="ECO:0000256" key="1">
    <source>
        <dbReference type="ARBA" id="ARBA00022603"/>
    </source>
</evidence>
<dbReference type="Proteomes" id="UP000654108">
    <property type="component" value="Unassembled WGS sequence"/>
</dbReference>
<evidence type="ECO:0000313" key="4">
    <source>
        <dbReference type="EMBL" id="MBD8065464.1"/>
    </source>
</evidence>
<proteinExistence type="predicted"/>
<feature type="domain" description="Methyltransferase small" evidence="3">
    <location>
        <begin position="10"/>
        <end position="99"/>
    </location>
</feature>
<evidence type="ECO:0000313" key="5">
    <source>
        <dbReference type="Proteomes" id="UP000654108"/>
    </source>
</evidence>
<dbReference type="InterPro" id="IPR002052">
    <property type="entry name" value="DNA_methylase_N6_adenine_CS"/>
</dbReference>
<protein>
    <submittedName>
        <fullName evidence="4">Methyltransferase</fullName>
    </submittedName>
</protein>
<reference evidence="4" key="1">
    <citation type="submission" date="2020-09" db="EMBL/GenBank/DDBJ databases">
        <title>Genome seq and assembly of Devosia sp.</title>
        <authorList>
            <person name="Chhetri G."/>
        </authorList>
    </citation>
    <scope>NUCLEOTIDE SEQUENCE</scope>
    <source>
        <strain evidence="4">PTR5</strain>
    </source>
</reference>
<dbReference type="Gene3D" id="3.40.50.150">
    <property type="entry name" value="Vaccinia Virus protein VP39"/>
    <property type="match status" value="1"/>
</dbReference>
<keyword evidence="2" id="KW-0949">S-adenosyl-L-methionine</keyword>
<evidence type="ECO:0000256" key="2">
    <source>
        <dbReference type="ARBA" id="ARBA00022691"/>
    </source>
</evidence>
<keyword evidence="5" id="KW-1185">Reference proteome</keyword>
<dbReference type="EMBL" id="JACYFU010000002">
    <property type="protein sequence ID" value="MBD8065464.1"/>
    <property type="molecule type" value="Genomic_DNA"/>
</dbReference>
<dbReference type="GO" id="GO:0008170">
    <property type="term" value="F:N-methyltransferase activity"/>
    <property type="evidence" value="ECO:0007669"/>
    <property type="project" value="UniProtKB-ARBA"/>
</dbReference>
<keyword evidence="1 4" id="KW-0808">Transferase</keyword>
<dbReference type="PANTHER" id="PTHR47739:SF1">
    <property type="entry name" value="TRNA1(VAL) (ADENINE(37)-N6)-METHYLTRANSFERASE"/>
    <property type="match status" value="1"/>
</dbReference>
<dbReference type="PANTHER" id="PTHR47739">
    <property type="entry name" value="TRNA1(VAL) (ADENINE(37)-N6)-METHYLTRANSFERASE"/>
    <property type="match status" value="1"/>
</dbReference>
<dbReference type="Pfam" id="PF05175">
    <property type="entry name" value="MTS"/>
    <property type="match status" value="1"/>
</dbReference>
<dbReference type="SUPFAM" id="SSF53335">
    <property type="entry name" value="S-adenosyl-L-methionine-dependent methyltransferases"/>
    <property type="match status" value="1"/>
</dbReference>
<gene>
    <name evidence="4" type="ORF">IC608_08255</name>
</gene>
<dbReference type="InterPro" id="IPR029063">
    <property type="entry name" value="SAM-dependent_MTases_sf"/>
</dbReference>
<dbReference type="InterPro" id="IPR050210">
    <property type="entry name" value="tRNA_Adenine-N(6)_MTase"/>
</dbReference>
<dbReference type="PROSITE" id="PS00092">
    <property type="entry name" value="N6_MTASE"/>
    <property type="match status" value="1"/>
</dbReference>
<name>A0A927ISH0_9HYPH</name>
<evidence type="ECO:0000259" key="3">
    <source>
        <dbReference type="Pfam" id="PF05175"/>
    </source>
</evidence>
<dbReference type="CDD" id="cd02440">
    <property type="entry name" value="AdoMet_MTases"/>
    <property type="match status" value="1"/>
</dbReference>
<comment type="caution">
    <text evidence="4">The sequence shown here is derived from an EMBL/GenBank/DDBJ whole genome shotgun (WGS) entry which is preliminary data.</text>
</comment>
<sequence length="221" mass="22599">MLLGAAVPKGSASLLDLGAGVGTAGLTALALGLARDVTLAERDEMTLGLARRNIADNGFGQAARAVAVDVEGSASARLDAGLRENAYDVVIANPPFFNSGGGTLSPDSGRAAARHMREAAIDSWLRCAAGAAAAGGQAIFIYPTDGLTDLLAAFGSRFGGITILPLCPRPDAPTSRILVRGTKGSRAPLTLLASRSLHEADGRAFAPQFDAIFRGKAALDW</sequence>